<comment type="similarity">
    <text evidence="2">Belongs to the guanylate kinase family.</text>
</comment>
<dbReference type="Gene3D" id="3.40.50.300">
    <property type="entry name" value="P-loop containing nucleotide triphosphate hydrolases"/>
    <property type="match status" value="1"/>
</dbReference>
<evidence type="ECO:0000259" key="6">
    <source>
        <dbReference type="PROSITE" id="PS50052"/>
    </source>
</evidence>
<dbReference type="STRING" id="220714.SAMN05660469_0764"/>
<evidence type="ECO:0000313" key="8">
    <source>
        <dbReference type="Proteomes" id="UP000061227"/>
    </source>
</evidence>
<evidence type="ECO:0000256" key="1">
    <source>
        <dbReference type="ARBA" id="ARBA00003531"/>
    </source>
</evidence>
<evidence type="ECO:0000256" key="2">
    <source>
        <dbReference type="ARBA" id="ARBA00005790"/>
    </source>
</evidence>
<keyword evidence="3" id="KW-0808">Transferase</keyword>
<proteinExistence type="inferred from homology"/>
<dbReference type="OrthoDB" id="1033810at2"/>
<comment type="catalytic activity">
    <reaction evidence="5">
        <text>GMP + ATP = GDP + ADP</text>
        <dbReference type="Rhea" id="RHEA:20780"/>
        <dbReference type="ChEBI" id="CHEBI:30616"/>
        <dbReference type="ChEBI" id="CHEBI:58115"/>
        <dbReference type="ChEBI" id="CHEBI:58189"/>
        <dbReference type="ChEBI" id="CHEBI:456216"/>
        <dbReference type="EC" id="2.7.4.8"/>
    </reaction>
</comment>
<evidence type="ECO:0000256" key="4">
    <source>
        <dbReference type="ARBA" id="ARBA00022777"/>
    </source>
</evidence>
<dbReference type="SMART" id="SM00072">
    <property type="entry name" value="GuKc"/>
    <property type="match status" value="1"/>
</dbReference>
<dbReference type="PROSITE" id="PS50052">
    <property type="entry name" value="GUANYLATE_KINASE_2"/>
    <property type="match status" value="1"/>
</dbReference>
<gene>
    <name evidence="7" type="ORF">FPFC_041820</name>
</gene>
<evidence type="ECO:0000256" key="5">
    <source>
        <dbReference type="ARBA" id="ARBA00048594"/>
    </source>
</evidence>
<sequence length="187" mass="21289">MSEKRVIVLTGPAGAGKTSIATYLKEKWGIPQVITHTTRAKRTGEVDGVDYYFETEESFPKNHYLESVHYGQANYGSSIEGLEKAWQENSFASIVLDTKGAETYLSVLKEQAWVWYVTIQDLDKLEKRLVERGDHESEVKKRLNSAEFRRDLTLPKELAGHAEVLVNDEWQLTCQRVDTLIKGSKHS</sequence>
<dbReference type="SUPFAM" id="SSF52540">
    <property type="entry name" value="P-loop containing nucleoside triphosphate hydrolases"/>
    <property type="match status" value="1"/>
</dbReference>
<dbReference type="AlphaFoldDB" id="A0A3F3GWR7"/>
<comment type="function">
    <text evidence="1">Essential for recycling GMP and indirectly, cGMP.</text>
</comment>
<dbReference type="PANTHER" id="PTHR23117:SF13">
    <property type="entry name" value="GUANYLATE KINASE"/>
    <property type="match status" value="1"/>
</dbReference>
<keyword evidence="4 7" id="KW-0418">Kinase</keyword>
<protein>
    <submittedName>
        <fullName evidence="7">Guanylate kinase</fullName>
    </submittedName>
</protein>
<evidence type="ECO:0000313" key="7">
    <source>
        <dbReference type="EMBL" id="GAP03184.1"/>
    </source>
</evidence>
<dbReference type="Pfam" id="PF00625">
    <property type="entry name" value="Guanylate_kin"/>
    <property type="match status" value="1"/>
</dbReference>
<accession>A0A3F3GWR7</accession>
<feature type="domain" description="Guanylate kinase-like" evidence="6">
    <location>
        <begin position="4"/>
        <end position="182"/>
    </location>
</feature>
<dbReference type="InterPro" id="IPR008144">
    <property type="entry name" value="Guanylate_kin-like_dom"/>
</dbReference>
<evidence type="ECO:0000256" key="3">
    <source>
        <dbReference type="ARBA" id="ARBA00022679"/>
    </source>
</evidence>
<dbReference type="PANTHER" id="PTHR23117">
    <property type="entry name" value="GUANYLATE KINASE-RELATED"/>
    <property type="match status" value="1"/>
</dbReference>
<keyword evidence="8" id="KW-1185">Reference proteome</keyword>
<name>A0A3F3GWR7_9LACO</name>
<dbReference type="InterPro" id="IPR008145">
    <property type="entry name" value="GK/Ca_channel_bsu"/>
</dbReference>
<dbReference type="EMBL" id="DF968066">
    <property type="protein sequence ID" value="GAP03184.1"/>
    <property type="molecule type" value="Genomic_DNA"/>
</dbReference>
<dbReference type="RefSeq" id="WP_059378625.1">
    <property type="nucleotide sequence ID" value="NZ_DF968066.1"/>
</dbReference>
<dbReference type="GO" id="GO:0004385">
    <property type="term" value="F:GMP kinase activity"/>
    <property type="evidence" value="ECO:0007669"/>
    <property type="project" value="UniProtKB-EC"/>
</dbReference>
<reference evidence="7 8" key="1">
    <citation type="journal article" date="2015" name="BMC Genomics">
        <title>Comparative genomics of Fructobacillus spp. and Leuconostoc spp. reveals niche-specific evolution of Fructobacillus spp.</title>
        <authorList>
            <person name="Endo A."/>
            <person name="Tanizawa Y."/>
            <person name="Tanaka N."/>
            <person name="Maeno S."/>
            <person name="Kumar H."/>
            <person name="Shiwa Y."/>
            <person name="Okada S."/>
            <person name="Yoshikawa H."/>
            <person name="Dicks L."/>
            <person name="Nakagawa J."/>
            <person name="Arita M."/>
        </authorList>
    </citation>
    <scope>NUCLEOTIDE SEQUENCE [LARGE SCALE GENOMIC DNA]</scope>
    <source>
        <strain evidence="7 8">DSM 15468</strain>
    </source>
</reference>
<dbReference type="Proteomes" id="UP000061227">
    <property type="component" value="Unassembled WGS sequence"/>
</dbReference>
<organism evidence="7 8">
    <name type="scientific">Fructobacillus pseudoficulneus</name>
    <dbReference type="NCBI Taxonomy" id="220714"/>
    <lineage>
        <taxon>Bacteria</taxon>
        <taxon>Bacillati</taxon>
        <taxon>Bacillota</taxon>
        <taxon>Bacilli</taxon>
        <taxon>Lactobacillales</taxon>
        <taxon>Lactobacillaceae</taxon>
        <taxon>Fructobacillus</taxon>
    </lineage>
</organism>
<dbReference type="InterPro" id="IPR027417">
    <property type="entry name" value="P-loop_NTPase"/>
</dbReference>
<dbReference type="GO" id="GO:0005829">
    <property type="term" value="C:cytosol"/>
    <property type="evidence" value="ECO:0007669"/>
    <property type="project" value="TreeGrafter"/>
</dbReference>